<keyword evidence="4" id="KW-0238">DNA-binding</keyword>
<dbReference type="InterPro" id="IPR019109">
    <property type="entry name" value="MamF_MmsF"/>
</dbReference>
<dbReference type="CDD" id="cd00093">
    <property type="entry name" value="HTH_XRE"/>
    <property type="match status" value="1"/>
</dbReference>
<keyword evidence="5 6" id="KW-0472">Membrane</keyword>
<evidence type="ECO:0000313" key="9">
    <source>
        <dbReference type="Proteomes" id="UP000184050"/>
    </source>
</evidence>
<evidence type="ECO:0000259" key="7">
    <source>
        <dbReference type="PROSITE" id="PS50943"/>
    </source>
</evidence>
<sequence>MKNQELAKKVKELRTRKGMSQEMLAENAGLSLRTIQRIENGETEPRGDSLKRLASALGITPDEIVDWAPEENNGFLAALNISVLTFIVFPLLGLLVPLILWISKKDKIKGLNDVAKKIINFQITWNILFFVGYGVIILSAFIRFNASHVVDAGIIQSGVFTKLIWIVVLYVYNIILVIINAFRINNYKKIVAFPAIRFIR</sequence>
<evidence type="ECO:0000256" key="3">
    <source>
        <dbReference type="ARBA" id="ARBA00022989"/>
    </source>
</evidence>
<dbReference type="STRING" id="1168035.SAMN05444280_101180"/>
<evidence type="ECO:0000256" key="5">
    <source>
        <dbReference type="ARBA" id="ARBA00023136"/>
    </source>
</evidence>
<evidence type="ECO:0000256" key="4">
    <source>
        <dbReference type="ARBA" id="ARBA00023125"/>
    </source>
</evidence>
<feature type="transmembrane region" description="Helical" evidence="6">
    <location>
        <begin position="163"/>
        <end position="182"/>
    </location>
</feature>
<dbReference type="EMBL" id="FQZE01000001">
    <property type="protein sequence ID" value="SHI35003.1"/>
    <property type="molecule type" value="Genomic_DNA"/>
</dbReference>
<dbReference type="Gene3D" id="1.10.260.40">
    <property type="entry name" value="lambda repressor-like DNA-binding domains"/>
    <property type="match status" value="1"/>
</dbReference>
<dbReference type="InterPro" id="IPR001387">
    <property type="entry name" value="Cro/C1-type_HTH"/>
</dbReference>
<dbReference type="OrthoDB" id="7865033at2"/>
<keyword evidence="9" id="KW-1185">Reference proteome</keyword>
<comment type="subcellular location">
    <subcellularLocation>
        <location evidence="1">Membrane</location>
        <topology evidence="1">Multi-pass membrane protein</topology>
    </subcellularLocation>
</comment>
<dbReference type="GO" id="GO:0005829">
    <property type="term" value="C:cytosol"/>
    <property type="evidence" value="ECO:0007669"/>
    <property type="project" value="TreeGrafter"/>
</dbReference>
<evidence type="ECO:0000256" key="6">
    <source>
        <dbReference type="SAM" id="Phobius"/>
    </source>
</evidence>
<dbReference type="PROSITE" id="PS50943">
    <property type="entry name" value="HTH_CROC1"/>
    <property type="match status" value="1"/>
</dbReference>
<keyword evidence="3 6" id="KW-1133">Transmembrane helix</keyword>
<evidence type="ECO:0000313" key="8">
    <source>
        <dbReference type="EMBL" id="SHI35003.1"/>
    </source>
</evidence>
<accession>A0A1M6AFL3</accession>
<dbReference type="GO" id="GO:0003700">
    <property type="term" value="F:DNA-binding transcription factor activity"/>
    <property type="evidence" value="ECO:0007669"/>
    <property type="project" value="TreeGrafter"/>
</dbReference>
<dbReference type="PANTHER" id="PTHR46797">
    <property type="entry name" value="HTH-TYPE TRANSCRIPTIONAL REGULATOR"/>
    <property type="match status" value="1"/>
</dbReference>
<dbReference type="InterPro" id="IPR010982">
    <property type="entry name" value="Lambda_DNA-bd_dom_sf"/>
</dbReference>
<keyword evidence="2 6" id="KW-0812">Transmembrane</keyword>
<gene>
    <name evidence="8" type="ORF">SAMN05444280_101180</name>
</gene>
<dbReference type="SMART" id="SM00530">
    <property type="entry name" value="HTH_XRE"/>
    <property type="match status" value="1"/>
</dbReference>
<feature type="transmembrane region" description="Helical" evidence="6">
    <location>
        <begin position="123"/>
        <end position="143"/>
    </location>
</feature>
<dbReference type="PANTHER" id="PTHR46797:SF1">
    <property type="entry name" value="METHYLPHOSPHONATE SYNTHASE"/>
    <property type="match status" value="1"/>
</dbReference>
<feature type="transmembrane region" description="Helical" evidence="6">
    <location>
        <begin position="75"/>
        <end position="102"/>
    </location>
</feature>
<reference evidence="8 9" key="1">
    <citation type="submission" date="2016-11" db="EMBL/GenBank/DDBJ databases">
        <authorList>
            <person name="Jaros S."/>
            <person name="Januszkiewicz K."/>
            <person name="Wedrychowicz H."/>
        </authorList>
    </citation>
    <scope>NUCLEOTIDE SEQUENCE [LARGE SCALE GENOMIC DNA]</scope>
    <source>
        <strain evidence="8 9">DSM 27063</strain>
    </source>
</reference>
<organism evidence="8 9">
    <name type="scientific">Tangfeifania diversioriginum</name>
    <dbReference type="NCBI Taxonomy" id="1168035"/>
    <lineage>
        <taxon>Bacteria</taxon>
        <taxon>Pseudomonadati</taxon>
        <taxon>Bacteroidota</taxon>
        <taxon>Bacteroidia</taxon>
        <taxon>Marinilabiliales</taxon>
        <taxon>Prolixibacteraceae</taxon>
        <taxon>Tangfeifania</taxon>
    </lineage>
</organism>
<dbReference type="RefSeq" id="WP_073164143.1">
    <property type="nucleotide sequence ID" value="NZ_FQZE01000001.1"/>
</dbReference>
<dbReference type="Proteomes" id="UP000184050">
    <property type="component" value="Unassembled WGS sequence"/>
</dbReference>
<evidence type="ECO:0000256" key="2">
    <source>
        <dbReference type="ARBA" id="ARBA00022692"/>
    </source>
</evidence>
<dbReference type="Pfam" id="PF09685">
    <property type="entry name" value="MamF_MmsF"/>
    <property type="match status" value="1"/>
</dbReference>
<dbReference type="SUPFAM" id="SSF47413">
    <property type="entry name" value="lambda repressor-like DNA-binding domains"/>
    <property type="match status" value="1"/>
</dbReference>
<feature type="domain" description="HTH cro/C1-type" evidence="7">
    <location>
        <begin position="10"/>
        <end position="64"/>
    </location>
</feature>
<proteinExistence type="predicted"/>
<dbReference type="InterPro" id="IPR050807">
    <property type="entry name" value="TransReg_Diox_bact_type"/>
</dbReference>
<evidence type="ECO:0000256" key="1">
    <source>
        <dbReference type="ARBA" id="ARBA00004141"/>
    </source>
</evidence>
<dbReference type="GO" id="GO:0003677">
    <property type="term" value="F:DNA binding"/>
    <property type="evidence" value="ECO:0007669"/>
    <property type="project" value="UniProtKB-KW"/>
</dbReference>
<dbReference type="AlphaFoldDB" id="A0A1M6AFL3"/>
<dbReference type="Pfam" id="PF01381">
    <property type="entry name" value="HTH_3"/>
    <property type="match status" value="1"/>
</dbReference>
<name>A0A1M6AFL3_9BACT</name>
<protein>
    <submittedName>
        <fullName evidence="8">Uncharacterized conserved protein, Tic20 family</fullName>
    </submittedName>
</protein>